<sequence>MLPPLFLYQSFVEKTNMSDGWNIALLGATGAVGEALLELLNERQFPVGELYPLASERSAGATVRFNGKSVLVENAAEFDWSQAQLAFFVAGREAAQQYAEEAANAGCLVIDSSGLFAMEQDVPLVVPSVNPQVLAEYRNRNIIAVADSLTSQLLTAIKPLTEQAGLSRLHVTALISASAHGKAAVDDLAGQSAKLLNGIPAEPGVFAKQLAFNVLPLLADEEGSVREERRLVDQVRKVLQDEGLPISVSCIQSPVFYGQAQVVHLEALRPIAAEEARSELESCDDIQLSEEDDYPTQVTDASGSDVLSIGCIRNDYGIPEVLQFWSVTDNIRFGGALMAIETAERLLQEQLS</sequence>
<dbReference type="Proteomes" id="UP000008084">
    <property type="component" value="Chromosome"/>
</dbReference>
<dbReference type="Pfam" id="PF02774">
    <property type="entry name" value="Semialdhyde_dhC"/>
    <property type="match status" value="1"/>
</dbReference>
<dbReference type="PATRIC" id="fig|930944.6.peg.177"/>
<dbReference type="PANTHER" id="PTHR46278">
    <property type="entry name" value="DEHYDROGENASE, PUTATIVE-RELATED"/>
    <property type="match status" value="1"/>
</dbReference>
<dbReference type="GO" id="GO:0004073">
    <property type="term" value="F:aspartate-semialdehyde dehydrogenase activity"/>
    <property type="evidence" value="ECO:0007669"/>
    <property type="project" value="UniProtKB-EC"/>
</dbReference>
<dbReference type="SUPFAM" id="SSF51735">
    <property type="entry name" value="NAD(P)-binding Rossmann-fold domains"/>
    <property type="match status" value="1"/>
</dbReference>
<evidence type="ECO:0000313" key="3">
    <source>
        <dbReference type="EMBL" id="CBY28004.1"/>
    </source>
</evidence>
<dbReference type="HOGENOM" id="CLU_049966_0_1_6"/>
<dbReference type="Gene3D" id="3.30.360.10">
    <property type="entry name" value="Dihydrodipicolinate Reductase, domain 2"/>
    <property type="match status" value="1"/>
</dbReference>
<dbReference type="EC" id="1.2.1.11" evidence="3"/>
<reference evidence="3 4" key="1">
    <citation type="journal article" date="2011" name="J. Bacteriol.">
        <title>Complete genome sequence of Yersinia enterocolitica subsp. palearctica serogroup O:3.</title>
        <authorList>
            <person name="Batzilla J."/>
            <person name="Hoper D."/>
            <person name="Antonenka U."/>
            <person name="Heesemann J."/>
            <person name="Rakin A."/>
        </authorList>
    </citation>
    <scope>NUCLEOTIDE SEQUENCE [LARGE SCALE GENOMIC DNA]</scope>
    <source>
        <strain evidence="4">DSM 13030 / CIP 106945 / Y11</strain>
    </source>
</reference>
<evidence type="ECO:0000313" key="4">
    <source>
        <dbReference type="Proteomes" id="UP000008084"/>
    </source>
</evidence>
<dbReference type="SUPFAM" id="SSF55347">
    <property type="entry name" value="Glyceraldehyde-3-phosphate dehydrogenase-like, C-terminal domain"/>
    <property type="match status" value="1"/>
</dbReference>
<dbReference type="EMBL" id="FR729477">
    <property type="protein sequence ID" value="CBY28004.1"/>
    <property type="molecule type" value="Genomic_DNA"/>
</dbReference>
<gene>
    <name evidence="3" type="ordered locus">Y11_01771</name>
</gene>
<dbReference type="KEGG" id="yey:Y11_01771"/>
<protein>
    <submittedName>
        <fullName evidence="3">Aspartate-semialdehyde dehydrogenase</fullName>
        <ecNumber evidence="3">1.2.1.11</ecNumber>
    </submittedName>
</protein>
<comment type="similarity">
    <text evidence="1">Belongs to the aspartate-semialdehyde dehydrogenase family.</text>
</comment>
<feature type="domain" description="Semialdehyde dehydrogenase NAD-binding" evidence="2">
    <location>
        <begin position="22"/>
        <end position="137"/>
    </location>
</feature>
<accession>A0A0H3P068</accession>
<dbReference type="GO" id="GO:0051287">
    <property type="term" value="F:NAD binding"/>
    <property type="evidence" value="ECO:0007669"/>
    <property type="project" value="InterPro"/>
</dbReference>
<dbReference type="GO" id="GO:0008652">
    <property type="term" value="P:amino acid biosynthetic process"/>
    <property type="evidence" value="ECO:0007669"/>
    <property type="project" value="InterPro"/>
</dbReference>
<proteinExistence type="inferred from homology"/>
<organism evidence="3 4">
    <name type="scientific">Yersinia enterocolitica subsp. palearctica serotype O:3 (strain DSM 13030 / CIP 106945 / Y11)</name>
    <dbReference type="NCBI Taxonomy" id="930944"/>
    <lineage>
        <taxon>Bacteria</taxon>
        <taxon>Pseudomonadati</taxon>
        <taxon>Pseudomonadota</taxon>
        <taxon>Gammaproteobacteria</taxon>
        <taxon>Enterobacterales</taxon>
        <taxon>Yersiniaceae</taxon>
        <taxon>Yersinia</taxon>
    </lineage>
</organism>
<dbReference type="CDD" id="cd18129">
    <property type="entry name" value="ASADH_C_USG1_like"/>
    <property type="match status" value="1"/>
</dbReference>
<dbReference type="AlphaFoldDB" id="A0A0H3P068"/>
<dbReference type="NCBIfam" id="NF005957">
    <property type="entry name" value="PRK08040.1"/>
    <property type="match status" value="1"/>
</dbReference>
<dbReference type="PANTHER" id="PTHR46278:SF2">
    <property type="entry name" value="ASPARTATE-SEMIALDEHYDE DEHYDROGENASE"/>
    <property type="match status" value="1"/>
</dbReference>
<dbReference type="SMART" id="SM00859">
    <property type="entry name" value="Semialdhyde_dh"/>
    <property type="match status" value="1"/>
</dbReference>
<name>A0A0H3P068_YERE1</name>
<keyword evidence="3" id="KW-0560">Oxidoreductase</keyword>
<evidence type="ECO:0000259" key="2">
    <source>
        <dbReference type="SMART" id="SM00859"/>
    </source>
</evidence>
<dbReference type="Pfam" id="PF01118">
    <property type="entry name" value="Semialdhyde_dh"/>
    <property type="match status" value="1"/>
</dbReference>
<dbReference type="PIRSF" id="PIRSF000148">
    <property type="entry name" value="ASA_dh"/>
    <property type="match status" value="1"/>
</dbReference>
<dbReference type="GO" id="GO:0046983">
    <property type="term" value="F:protein dimerization activity"/>
    <property type="evidence" value="ECO:0007669"/>
    <property type="project" value="InterPro"/>
</dbReference>
<dbReference type="InterPro" id="IPR000534">
    <property type="entry name" value="Semialdehyde_DH_NAD-bd"/>
</dbReference>
<dbReference type="NCBIfam" id="NF011456">
    <property type="entry name" value="PRK14874.1"/>
    <property type="match status" value="1"/>
</dbReference>
<dbReference type="CDD" id="cd17894">
    <property type="entry name" value="ASADH_USG1_N"/>
    <property type="match status" value="1"/>
</dbReference>
<dbReference type="InterPro" id="IPR036291">
    <property type="entry name" value="NAD(P)-bd_dom_sf"/>
</dbReference>
<dbReference type="NCBIfam" id="NF004224">
    <property type="entry name" value="PRK05671.1"/>
    <property type="match status" value="1"/>
</dbReference>
<evidence type="ECO:0000256" key="1">
    <source>
        <dbReference type="ARBA" id="ARBA00010584"/>
    </source>
</evidence>
<dbReference type="Gene3D" id="3.40.50.720">
    <property type="entry name" value="NAD(P)-binding Rossmann-like Domain"/>
    <property type="match status" value="1"/>
</dbReference>
<dbReference type="InterPro" id="IPR012280">
    <property type="entry name" value="Semialdhyde_DH_dimer_dom"/>
</dbReference>